<evidence type="ECO:0000256" key="1">
    <source>
        <dbReference type="SAM" id="MobiDB-lite"/>
    </source>
</evidence>
<feature type="domain" description="Autotransporter" evidence="3">
    <location>
        <begin position="1685"/>
        <end position="1987"/>
    </location>
</feature>
<feature type="chain" id="PRO_5019141242" evidence="2">
    <location>
        <begin position="22"/>
        <end position="1987"/>
    </location>
</feature>
<organism evidence="4">
    <name type="scientific">Escherichia coli</name>
    <dbReference type="NCBI Taxonomy" id="562"/>
    <lineage>
        <taxon>Bacteria</taxon>
        <taxon>Pseudomonadati</taxon>
        <taxon>Pseudomonadota</taxon>
        <taxon>Gammaproteobacteria</taxon>
        <taxon>Enterobacterales</taxon>
        <taxon>Enterobacteriaceae</taxon>
        <taxon>Escherichia</taxon>
    </lineage>
</organism>
<feature type="region of interest" description="Disordered" evidence="1">
    <location>
        <begin position="22"/>
        <end position="61"/>
    </location>
</feature>
<feature type="signal peptide" evidence="2">
    <location>
        <begin position="1"/>
        <end position="21"/>
    </location>
</feature>
<evidence type="ECO:0000313" key="4">
    <source>
        <dbReference type="EMBL" id="MJL94799.1"/>
    </source>
</evidence>
<dbReference type="Gene3D" id="2.40.128.130">
    <property type="entry name" value="Autotransporter beta-domain"/>
    <property type="match status" value="1"/>
</dbReference>
<keyword evidence="2" id="KW-0732">Signal</keyword>
<proteinExistence type="predicted"/>
<feature type="compositionally biased region" description="Polar residues" evidence="1">
    <location>
        <begin position="1530"/>
        <end position="1540"/>
    </location>
</feature>
<name>A0A403D2K9_ECOLX</name>
<dbReference type="Pfam" id="PF25783">
    <property type="entry name" value="BigA_beta"/>
    <property type="match status" value="1"/>
</dbReference>
<dbReference type="Proteomes" id="UP000885382">
    <property type="component" value="Unassembled WGS sequence"/>
</dbReference>
<dbReference type="SUPFAM" id="SSF103515">
    <property type="entry name" value="Autotransporter"/>
    <property type="match status" value="1"/>
</dbReference>
<dbReference type="InterPro" id="IPR005546">
    <property type="entry name" value="Autotransporte_beta"/>
</dbReference>
<dbReference type="InterPro" id="IPR036709">
    <property type="entry name" value="Autotransporte_beta_dom_sf"/>
</dbReference>
<accession>A0A403D2K9</accession>
<feature type="compositionally biased region" description="Basic and acidic residues" evidence="1">
    <location>
        <begin position="29"/>
        <end position="38"/>
    </location>
</feature>
<gene>
    <name evidence="4" type="ORF">DNX30_18910</name>
</gene>
<dbReference type="EMBL" id="RTJF01000023">
    <property type="protein sequence ID" value="MJL94799.1"/>
    <property type="molecule type" value="Genomic_DNA"/>
</dbReference>
<dbReference type="InterPro" id="IPR058035">
    <property type="entry name" value="BigA/YdbA-like_N"/>
</dbReference>
<dbReference type="Pfam" id="PF25784">
    <property type="entry name" value="BigA_N"/>
    <property type="match status" value="1"/>
</dbReference>
<feature type="region of interest" description="Disordered" evidence="1">
    <location>
        <begin position="93"/>
        <end position="226"/>
    </location>
</feature>
<comment type="caution">
    <text evidence="4">The sequence shown here is derived from an EMBL/GenBank/DDBJ whole genome shotgun (WGS) entry which is preliminary data.</text>
</comment>
<evidence type="ECO:0000259" key="3">
    <source>
        <dbReference type="PROSITE" id="PS51208"/>
    </source>
</evidence>
<feature type="compositionally biased region" description="Low complexity" evidence="1">
    <location>
        <begin position="113"/>
        <end position="213"/>
    </location>
</feature>
<sequence length="1987" mass="204847">MQKKTLLSACIALALSGSGWAADIDDTDSATRQRKETRIPCPTAHSSEKLSPQQLKSLPSECSTTNDNNLYSLIAVGATSLITTLAVLELNHDDGNHAHSSDNPPVPPDDDNGGNTPDDGGNTPDDGGNTPDDGGNTPDDGGNTPDDGGNTPDDGGNTPDDGGNTPDDGGNTPDDGGNTPDDGGNTPDDGGNTPDDGGNTPDDGGNTPDDGGNVTPPKEPKIFNNNVTFDEDKGTLKIRNATFTYSKNTDGTYTLTAGDGRTTVVQGWDVDTAANTVEITGVNTQGGMTWRYGKDGIIYITKTVGATVDDPANSNVFNLSDAVLTDQGGNAARNGATVIEINGSRIVLNNDGDISATGKDSVVVAMTGNDITVNNNGHMVVDGGTAGVVNGDRAILNNRGDAVITNGGAGVIVTGDNAVINNTGQSDIDGDNSVSVKVAGNATRIKMEGGLNVSGGAHGIDATGDNNEVSNKGNISVVDAHSMGVLLNGDRASFVNMGDINVSGGAADDHAIGVQINGDNSTFINVGDLNADDTATGVKITGDASDIALAGAMHVGNFASGLEVTGKNNDLSLSTNMMDVTGKQSTGVTITGDDNTIDITGDMVVDQNSVGAKIAGDRVSLQQKGDITVNGAGHGVEVSGSKAAISNQGKLTVKDQDSIGIAIIGDDAQFTTVGEIDVSLNGTGVAISGDREQVNLSGDINVIQERDGSGTFQGGTGISIMGNDSSMLLAGNINVTSSMGDQPSTSPQSLTGVTIGGENNTVDLQGDINITVDSDFLEPQNDLYGVMVSGSNNIINLDGGINISGDSGGHFIKGVQVTGNNSVNISGHSVMNTRQVLGTFSLISVADGGNVVFDESAVTDIQSSTRDFPNYFIGSVIIAMGSQSAIRNNGIVNTTDAQELMMANSGGQVVNAGEINIRPDAESHSFFAGMAARGDDSQAKNVSGGTINLTSNTQPYRGSGIGEYPVKWYSNTGYALLASNYGTVINETGATINLHGAGTYGVSASKGTATNAGEINVDGFVPTVDENGFIIDETYWQTNSVYLMGGGMLAGSTDAGNGDAKAVNTGTINVNNEGFGMLAMSGGTVVNQGTINLTTDEGVTKQQDNQLFAMGAVQGGLAINDQDGVININTDIGQAFYKDSTGTILNYGKINLFGNPMDESDSHMGVTPDDKDILSELSGSGESISKTTTGDGFIAVNNQANYGDETLNGDVTANGWIFNQPDASLTINGELSVNQGLENSGHLDVDSINSKTTIYNRETGSITTDLLTLNGAVSFFNEGEFSGSITGNSYQQNVVNTGEMTVTEDGHSLVNGSFLFFNEAGATLTNSGNAVTGGENAIIHVTRTSDSVSQVNRGTITATNGYSAIKTENTGSNSNGKWIWNTETGVINGINPVAPLVDLRRGYNFSNAGVINVQGDNAVGISGGTTSYTVKLVNSGTINVGTEQGQLDGTNGEGLIGIKGNGKDTTINNTQTGVINVYADNSWAFGGQTKAIINNGEINLLCDTGCDIYAPGTTGTQKDHNGTADITVPEASTTPSQGNVPTPPADPNAPQLLSNYTIGTNSDGSSGTLSANNLVIGDNVSVNAGFSAGTADTTVVVNDVFKGENISGVDNIVSSTVVWTAKGSTDASGNVDVTMSKNAYTDVATDGSVSDVAKALDAGYTNNELYTSLNVGTTAELNSALKQISGSQATTVFREARVLSNRFSMLADAAPKMGNGLAFNVVAKGDPRAELGNNTEYDMLALRKTVDLSESQTMSLEYGIARLDGDGAQKAGDNGVTGGYSQFFGLKHQMSFDNGMNWNNALRYDIHQLDSSRSVAYGDVSKTADTNVKQQYLEFRSEGAKTFEPREGLKITPYAGLKLRHTLEGGYQERNAGDFNLSMNSGSETAVDSIVGLKLDYAGKDGWSANATLEGGPNLSYAKSQRTASLAGAGSQHFNVDDGQKGGSINSLASVGVKYSSKESSLNLDAYHWKEDGVSDKGVMLNFKKTF</sequence>
<feature type="compositionally biased region" description="Polar residues" evidence="1">
    <location>
        <begin position="49"/>
        <end position="61"/>
    </location>
</feature>
<dbReference type="InterPro" id="IPR058034">
    <property type="entry name" value="BigA_beta"/>
</dbReference>
<protein>
    <submittedName>
        <fullName evidence="4">Autotransporter domain-containing protein</fullName>
    </submittedName>
</protein>
<feature type="region of interest" description="Disordered" evidence="1">
    <location>
        <begin position="1513"/>
        <end position="1548"/>
    </location>
</feature>
<evidence type="ECO:0000256" key="2">
    <source>
        <dbReference type="SAM" id="SignalP"/>
    </source>
</evidence>
<dbReference type="RefSeq" id="WP_096986624.1">
    <property type="nucleotide sequence ID" value="NZ_BFOV01000079.1"/>
</dbReference>
<reference evidence="4" key="1">
    <citation type="submission" date="2018-06" db="EMBL/GenBank/DDBJ databases">
        <authorList>
            <person name="Ashton P.M."/>
            <person name="Dallman T."/>
            <person name="Nair S."/>
            <person name="De Pinna E."/>
            <person name="Peters T."/>
            <person name="Grant K."/>
        </authorList>
    </citation>
    <scope>NUCLEOTIDE SEQUENCE [LARGE SCALE GENOMIC DNA]</scope>
    <source>
        <strain evidence="4">462023</strain>
    </source>
</reference>
<dbReference type="PROSITE" id="PS51208">
    <property type="entry name" value="AUTOTRANSPORTER"/>
    <property type="match status" value="1"/>
</dbReference>